<dbReference type="Pfam" id="PF00135">
    <property type="entry name" value="COesterase"/>
    <property type="match status" value="1"/>
</dbReference>
<evidence type="ECO:0000313" key="3">
    <source>
        <dbReference type="EMBL" id="JAB73325.1"/>
    </source>
</evidence>
<evidence type="ECO:0000256" key="1">
    <source>
        <dbReference type="ARBA" id="ARBA00023180"/>
    </source>
</evidence>
<protein>
    <submittedName>
        <fullName evidence="3">Putative acetylcholinesterase/butyrylcholinesterase</fullName>
    </submittedName>
</protein>
<dbReference type="Gene3D" id="3.40.50.1820">
    <property type="entry name" value="alpha/beta hydrolase"/>
    <property type="match status" value="1"/>
</dbReference>
<organism evidence="3">
    <name type="scientific">Ixodes ricinus</name>
    <name type="common">Common tick</name>
    <name type="synonym">Acarus ricinus</name>
    <dbReference type="NCBI Taxonomy" id="34613"/>
    <lineage>
        <taxon>Eukaryota</taxon>
        <taxon>Metazoa</taxon>
        <taxon>Ecdysozoa</taxon>
        <taxon>Arthropoda</taxon>
        <taxon>Chelicerata</taxon>
        <taxon>Arachnida</taxon>
        <taxon>Acari</taxon>
        <taxon>Parasitiformes</taxon>
        <taxon>Ixodida</taxon>
        <taxon>Ixodoidea</taxon>
        <taxon>Ixodidae</taxon>
        <taxon>Ixodinae</taxon>
        <taxon>Ixodes</taxon>
    </lineage>
</organism>
<dbReference type="EMBL" id="GANP01011143">
    <property type="protein sequence ID" value="JAB73325.1"/>
    <property type="molecule type" value="mRNA"/>
</dbReference>
<name>V5GSD2_IXORI</name>
<feature type="non-terminal residue" evidence="3">
    <location>
        <position position="1"/>
    </location>
</feature>
<dbReference type="InterPro" id="IPR029058">
    <property type="entry name" value="AB_hydrolase_fold"/>
</dbReference>
<proteinExistence type="evidence at transcript level"/>
<feature type="domain" description="Carboxylesterase type B" evidence="2">
    <location>
        <begin position="3"/>
        <end position="94"/>
    </location>
</feature>
<dbReference type="AlphaFoldDB" id="V5GSD2"/>
<accession>V5GSD2</accession>
<dbReference type="InterPro" id="IPR002018">
    <property type="entry name" value="CarbesteraseB"/>
</dbReference>
<dbReference type="SUPFAM" id="SSF53474">
    <property type="entry name" value="alpha/beta-Hydrolases"/>
    <property type="match status" value="1"/>
</dbReference>
<evidence type="ECO:0000259" key="2">
    <source>
        <dbReference type="Pfam" id="PF00135"/>
    </source>
</evidence>
<reference evidence="3" key="1">
    <citation type="journal article" date="2015" name="Sci. Rep.">
        <title>Tissue- and time-dependent transcription in Ixodes ricinus salivary glands and midguts when blood feeding on the vertebrate host.</title>
        <authorList>
            <person name="Kotsyfakis M."/>
            <person name="Schwarz A."/>
            <person name="Erhart J."/>
            <person name="Ribeiro J.M."/>
        </authorList>
    </citation>
    <scope>NUCLEOTIDE SEQUENCE</scope>
    <source>
        <tissue evidence="3">Salivary gland and midgut</tissue>
    </source>
</reference>
<keyword evidence="1" id="KW-0325">Glycoprotein</keyword>
<sequence length="122" mass="14118">SFGPTHNDDLAFTLGYLPFINDTSRFTPPLGEGVRKILKGIRYTQDELAFMKELIGTWTSFIETGKPSIPSSTTEWPRYSASNPECIYLRPHNYTRALTPRRDICELWRPLLLRETSQHNEE</sequence>